<dbReference type="OrthoDB" id="301038at2"/>
<organism evidence="1 2">
    <name type="scientific">Bythopirellula polymerisocia</name>
    <dbReference type="NCBI Taxonomy" id="2528003"/>
    <lineage>
        <taxon>Bacteria</taxon>
        <taxon>Pseudomonadati</taxon>
        <taxon>Planctomycetota</taxon>
        <taxon>Planctomycetia</taxon>
        <taxon>Pirellulales</taxon>
        <taxon>Lacipirellulaceae</taxon>
        <taxon>Bythopirellula</taxon>
    </lineage>
</organism>
<proteinExistence type="predicted"/>
<name>A0A5C6D1L7_9BACT</name>
<protein>
    <recommendedName>
        <fullName evidence="3">TubC N-terminal docking domain-containing protein</fullName>
    </recommendedName>
</protein>
<reference evidence="1 2" key="1">
    <citation type="submission" date="2019-02" db="EMBL/GenBank/DDBJ databases">
        <title>Deep-cultivation of Planctomycetes and their phenomic and genomic characterization uncovers novel biology.</title>
        <authorList>
            <person name="Wiegand S."/>
            <person name="Jogler M."/>
            <person name="Boedeker C."/>
            <person name="Pinto D."/>
            <person name="Vollmers J."/>
            <person name="Rivas-Marin E."/>
            <person name="Kohn T."/>
            <person name="Peeters S.H."/>
            <person name="Heuer A."/>
            <person name="Rast P."/>
            <person name="Oberbeckmann S."/>
            <person name="Bunk B."/>
            <person name="Jeske O."/>
            <person name="Meyerdierks A."/>
            <person name="Storesund J.E."/>
            <person name="Kallscheuer N."/>
            <person name="Luecker S."/>
            <person name="Lage O.M."/>
            <person name="Pohl T."/>
            <person name="Merkel B.J."/>
            <person name="Hornburger P."/>
            <person name="Mueller R.-W."/>
            <person name="Bruemmer F."/>
            <person name="Labrenz M."/>
            <person name="Spormann A.M."/>
            <person name="Op Den Camp H."/>
            <person name="Overmann J."/>
            <person name="Amann R."/>
            <person name="Jetten M.S.M."/>
            <person name="Mascher T."/>
            <person name="Medema M.H."/>
            <person name="Devos D.P."/>
            <person name="Kaster A.-K."/>
            <person name="Ovreas L."/>
            <person name="Rohde M."/>
            <person name="Galperin M.Y."/>
            <person name="Jogler C."/>
        </authorList>
    </citation>
    <scope>NUCLEOTIDE SEQUENCE [LARGE SCALE GENOMIC DNA]</scope>
    <source>
        <strain evidence="1 2">Pla144</strain>
    </source>
</reference>
<sequence>MMGPSQGVIELIEELKAVRAVLSVDPRRRLKVRAPRGVLNDELSGRIAAFKPVLANLVRMSKCDKCRSTQFVDVEIHGGHSLRRDCARCGSFVGFPVWNPQE</sequence>
<gene>
    <name evidence="1" type="ORF">Pla144_04300</name>
</gene>
<evidence type="ECO:0008006" key="3">
    <source>
        <dbReference type="Google" id="ProtNLM"/>
    </source>
</evidence>
<dbReference type="InterPro" id="IPR044894">
    <property type="entry name" value="TubC_N_sf"/>
</dbReference>
<dbReference type="RefSeq" id="WP_146447645.1">
    <property type="nucleotide sequence ID" value="NZ_SJPS01000001.1"/>
</dbReference>
<evidence type="ECO:0000313" key="1">
    <source>
        <dbReference type="EMBL" id="TWU29651.1"/>
    </source>
</evidence>
<dbReference type="AlphaFoldDB" id="A0A5C6D1L7"/>
<accession>A0A5C6D1L7</accession>
<dbReference type="Proteomes" id="UP000318437">
    <property type="component" value="Unassembled WGS sequence"/>
</dbReference>
<comment type="caution">
    <text evidence="1">The sequence shown here is derived from an EMBL/GenBank/DDBJ whole genome shotgun (WGS) entry which is preliminary data.</text>
</comment>
<evidence type="ECO:0000313" key="2">
    <source>
        <dbReference type="Proteomes" id="UP000318437"/>
    </source>
</evidence>
<dbReference type="EMBL" id="SJPS01000001">
    <property type="protein sequence ID" value="TWU29651.1"/>
    <property type="molecule type" value="Genomic_DNA"/>
</dbReference>
<dbReference type="Gene3D" id="1.10.10.1830">
    <property type="entry name" value="Non-ribosomal peptide synthase, adenylation domain"/>
    <property type="match status" value="1"/>
</dbReference>
<keyword evidence="2" id="KW-1185">Reference proteome</keyword>